<sequence length="192" mass="21108">MDIVDSVADKNTQRARYRQIRDDFVRNLGDNDRALCFSHIPGLLNMHLQAGTVLAGYIAKGSEADPSRLLAQAHEQGCQIALPHVTSKSAPMRFLRWSPGEPLIAGAFGLMQPDASAEVVRPDVLLVPLVAFDDRLMRLGQGAGHYDRALSLLENSFVVGLGWCIQHAAVLPNDPWDIPLDAMLTEKSWITL</sequence>
<feature type="binding site" evidence="4">
    <location>
        <position position="58"/>
    </location>
    <ligand>
        <name>substrate</name>
    </ligand>
</feature>
<dbReference type="GO" id="GO:0046872">
    <property type="term" value="F:metal ion binding"/>
    <property type="evidence" value="ECO:0007669"/>
    <property type="project" value="UniProtKB-KW"/>
</dbReference>
<dbReference type="NCBIfam" id="TIGR02727">
    <property type="entry name" value="MTHFS_bact"/>
    <property type="match status" value="1"/>
</dbReference>
<proteinExistence type="inferred from homology"/>
<dbReference type="SUPFAM" id="SSF100950">
    <property type="entry name" value="NagB/RpiA/CoA transferase-like"/>
    <property type="match status" value="1"/>
</dbReference>
<organism evidence="6 7">
    <name type="scientific">Sphingorhabdus profundilacus</name>
    <dbReference type="NCBI Taxonomy" id="2509718"/>
    <lineage>
        <taxon>Bacteria</taxon>
        <taxon>Pseudomonadati</taxon>
        <taxon>Pseudomonadota</taxon>
        <taxon>Alphaproteobacteria</taxon>
        <taxon>Sphingomonadales</taxon>
        <taxon>Sphingomonadaceae</taxon>
        <taxon>Sphingorhabdus</taxon>
    </lineage>
</organism>
<dbReference type="InterPro" id="IPR002698">
    <property type="entry name" value="FTHF_cligase"/>
</dbReference>
<dbReference type="EMBL" id="SDWJ01000001">
    <property type="protein sequence ID" value="MVZ96757.1"/>
    <property type="molecule type" value="Genomic_DNA"/>
</dbReference>
<dbReference type="PANTHER" id="PTHR23407">
    <property type="entry name" value="ATPASE INHIBITOR/5-FORMYLTETRAHYDROFOLATE CYCLO-LIGASE"/>
    <property type="match status" value="1"/>
</dbReference>
<comment type="catalytic activity">
    <reaction evidence="5">
        <text>(6S)-5-formyl-5,6,7,8-tetrahydrofolate + ATP = (6R)-5,10-methenyltetrahydrofolate + ADP + phosphate</text>
        <dbReference type="Rhea" id="RHEA:10488"/>
        <dbReference type="ChEBI" id="CHEBI:30616"/>
        <dbReference type="ChEBI" id="CHEBI:43474"/>
        <dbReference type="ChEBI" id="CHEBI:57455"/>
        <dbReference type="ChEBI" id="CHEBI:57457"/>
        <dbReference type="ChEBI" id="CHEBI:456216"/>
        <dbReference type="EC" id="6.3.3.2"/>
    </reaction>
</comment>
<evidence type="ECO:0000313" key="6">
    <source>
        <dbReference type="EMBL" id="MVZ96757.1"/>
    </source>
</evidence>
<dbReference type="GO" id="GO:0030272">
    <property type="term" value="F:5-formyltetrahydrofolate cyclo-ligase activity"/>
    <property type="evidence" value="ECO:0007669"/>
    <property type="project" value="UniProtKB-EC"/>
</dbReference>
<keyword evidence="5" id="KW-0460">Magnesium</keyword>
<evidence type="ECO:0000256" key="3">
    <source>
        <dbReference type="ARBA" id="ARBA00022840"/>
    </source>
</evidence>
<evidence type="ECO:0000313" key="7">
    <source>
        <dbReference type="Proteomes" id="UP000471147"/>
    </source>
</evidence>
<dbReference type="PANTHER" id="PTHR23407:SF1">
    <property type="entry name" value="5-FORMYLTETRAHYDROFOLATE CYCLO-LIGASE"/>
    <property type="match status" value="1"/>
</dbReference>
<keyword evidence="3 4" id="KW-0067">ATP-binding</keyword>
<dbReference type="GO" id="GO:0009396">
    <property type="term" value="P:folic acid-containing compound biosynthetic process"/>
    <property type="evidence" value="ECO:0007669"/>
    <property type="project" value="TreeGrafter"/>
</dbReference>
<keyword evidence="5" id="KW-0479">Metal-binding</keyword>
<dbReference type="GO" id="GO:0035999">
    <property type="term" value="P:tetrahydrofolate interconversion"/>
    <property type="evidence" value="ECO:0007669"/>
    <property type="project" value="TreeGrafter"/>
</dbReference>
<keyword evidence="6" id="KW-0436">Ligase</keyword>
<protein>
    <recommendedName>
        <fullName evidence="5">5-formyltetrahydrofolate cyclo-ligase</fullName>
        <ecNumber evidence="5">6.3.3.2</ecNumber>
    </recommendedName>
</protein>
<keyword evidence="2 4" id="KW-0547">Nucleotide-binding</keyword>
<keyword evidence="7" id="KW-1185">Reference proteome</keyword>
<accession>A0A6I4LTG8</accession>
<dbReference type="Gene3D" id="3.40.50.10420">
    <property type="entry name" value="NagB/RpiA/CoA transferase-like"/>
    <property type="match status" value="1"/>
</dbReference>
<evidence type="ECO:0000256" key="1">
    <source>
        <dbReference type="ARBA" id="ARBA00010638"/>
    </source>
</evidence>
<dbReference type="InterPro" id="IPR037171">
    <property type="entry name" value="NagB/RpiA_transferase-like"/>
</dbReference>
<evidence type="ECO:0000256" key="5">
    <source>
        <dbReference type="RuleBase" id="RU361279"/>
    </source>
</evidence>
<comment type="cofactor">
    <cofactor evidence="5">
        <name>Mg(2+)</name>
        <dbReference type="ChEBI" id="CHEBI:18420"/>
    </cofactor>
</comment>
<dbReference type="InterPro" id="IPR024185">
    <property type="entry name" value="FTHF_cligase-like_sf"/>
</dbReference>
<name>A0A6I4LTG8_9SPHN</name>
<feature type="binding site" evidence="4">
    <location>
        <position position="63"/>
    </location>
    <ligand>
        <name>substrate</name>
    </ligand>
</feature>
<evidence type="ECO:0000256" key="4">
    <source>
        <dbReference type="PIRSR" id="PIRSR006806-1"/>
    </source>
</evidence>
<dbReference type="EC" id="6.3.3.2" evidence="5"/>
<comment type="caution">
    <text evidence="6">The sequence shown here is derived from an EMBL/GenBank/DDBJ whole genome shotgun (WGS) entry which is preliminary data.</text>
</comment>
<evidence type="ECO:0000256" key="2">
    <source>
        <dbReference type="ARBA" id="ARBA00022741"/>
    </source>
</evidence>
<dbReference type="Proteomes" id="UP000471147">
    <property type="component" value="Unassembled WGS sequence"/>
</dbReference>
<dbReference type="PIRSF" id="PIRSF006806">
    <property type="entry name" value="FTHF_cligase"/>
    <property type="match status" value="1"/>
</dbReference>
<comment type="similarity">
    <text evidence="1 5">Belongs to the 5-formyltetrahydrofolate cyclo-ligase family.</text>
</comment>
<gene>
    <name evidence="6" type="ORF">EUU23_03445</name>
</gene>
<dbReference type="GO" id="GO:0005524">
    <property type="term" value="F:ATP binding"/>
    <property type="evidence" value="ECO:0007669"/>
    <property type="project" value="UniProtKB-KW"/>
</dbReference>
<dbReference type="AlphaFoldDB" id="A0A6I4LTG8"/>
<dbReference type="Pfam" id="PF01812">
    <property type="entry name" value="5-FTHF_cyc-lig"/>
    <property type="match status" value="1"/>
</dbReference>
<feature type="binding site" evidence="4">
    <location>
        <begin position="138"/>
        <end position="146"/>
    </location>
    <ligand>
        <name>ATP</name>
        <dbReference type="ChEBI" id="CHEBI:30616"/>
    </ligand>
</feature>
<reference evidence="6 7" key="1">
    <citation type="submission" date="2019-01" db="EMBL/GenBank/DDBJ databases">
        <title>Sphingorhabdus lacus sp.nov., isolated from an oligotrophic freshwater lake.</title>
        <authorList>
            <person name="Park M."/>
        </authorList>
    </citation>
    <scope>NUCLEOTIDE SEQUENCE [LARGE SCALE GENOMIC DNA]</scope>
    <source>
        <strain evidence="6 7">IMCC26285</strain>
    </source>
</reference>